<evidence type="ECO:0000256" key="1">
    <source>
        <dbReference type="ARBA" id="ARBA00022694"/>
    </source>
</evidence>
<dbReference type="PANTHER" id="PTHR11079:SF156">
    <property type="entry name" value="INACTIVE TRNA-SPECIFIC ADENOSINE DEAMINASE-LIKE PROTEIN 3-RELATED"/>
    <property type="match status" value="1"/>
</dbReference>
<dbReference type="GO" id="GO:0005634">
    <property type="term" value="C:nucleus"/>
    <property type="evidence" value="ECO:0007669"/>
    <property type="project" value="TreeGrafter"/>
</dbReference>
<keyword evidence="6" id="KW-1185">Reference proteome</keyword>
<dbReference type="InterPro" id="IPR016193">
    <property type="entry name" value="Cytidine_deaminase-like"/>
</dbReference>
<dbReference type="AlphaFoldDB" id="D3B1A4"/>
<dbReference type="GeneID" id="31357601"/>
<organism evidence="5 6">
    <name type="scientific">Heterostelium pallidum (strain ATCC 26659 / Pp 5 / PN500)</name>
    <name type="common">Cellular slime mold</name>
    <name type="synonym">Polysphondylium pallidum</name>
    <dbReference type="NCBI Taxonomy" id="670386"/>
    <lineage>
        <taxon>Eukaryota</taxon>
        <taxon>Amoebozoa</taxon>
        <taxon>Evosea</taxon>
        <taxon>Eumycetozoa</taxon>
        <taxon>Dictyostelia</taxon>
        <taxon>Acytosteliales</taxon>
        <taxon>Acytosteliaceae</taxon>
        <taxon>Heterostelium</taxon>
    </lineage>
</organism>
<protein>
    <submittedName>
        <fullName evidence="5">Cytidine deaminase-like protein</fullName>
    </submittedName>
</protein>
<dbReference type="InParanoid" id="D3B1A4"/>
<dbReference type="GO" id="GO:0052717">
    <property type="term" value="F:tRNA-specific adenosine-34 deaminase activity"/>
    <property type="evidence" value="ECO:0007669"/>
    <property type="project" value="UniProtKB-EC"/>
</dbReference>
<evidence type="ECO:0000313" key="5">
    <source>
        <dbReference type="EMBL" id="EFA85078.1"/>
    </source>
</evidence>
<dbReference type="GO" id="GO:0046872">
    <property type="term" value="F:metal ion binding"/>
    <property type="evidence" value="ECO:0007669"/>
    <property type="project" value="UniProtKB-KW"/>
</dbReference>
<feature type="region of interest" description="Disordered" evidence="3">
    <location>
        <begin position="158"/>
        <end position="183"/>
    </location>
</feature>
<sequence>MSGVSSTTITTSTSAPASSSSIYNTIKDVPFTTTTTSTTKTAVANNNNKQNGSATIVEIESLSKEEINELRSNIHPILSDDESKGLELVNMFVVEVVPQAANKLIGELSKLLNKCENDKYVLQQYSHLKKMRKIQLSPKITTTSIATTETSTLTITISSSSTTDSDNNNNTPSNKNKNNNINNNNNSVLELLIAPEENYPNLQSFYQQHIDNEQNNEQESDRQPIVDIINSHNNNNYIYKDKTEYQRKIIQFLIDNKLSLKIVKIPKNPPLTHDLWLEWNKLWPMTFRVHCFSTPLVETLEDKEIVEMNTFMKKAIEQANIGKSLGFNPVGAVLVDPETNTIHGAGFDQTPGNHMNEITNTTTVKYHLSPILSHCTMNLIHQLANQHIERCVQKSGTAGMPALASMQQTPNSEDDAYLATDLYLYITREPCIMCSMALVHSRIKRVIFGAVQPNAGGLGGCLKVHTQKSINHRFQVYHGILENQCKLLFENKNNNNDNK</sequence>
<dbReference type="PANTHER" id="PTHR11079">
    <property type="entry name" value="CYTOSINE DEAMINASE FAMILY MEMBER"/>
    <property type="match status" value="1"/>
</dbReference>
<dbReference type="CDD" id="cd01285">
    <property type="entry name" value="nucleoside_deaminase"/>
    <property type="match status" value="1"/>
</dbReference>
<comment type="similarity">
    <text evidence="2">Belongs to the cytidine and deoxycytidylate deaminase family. ADAT3 subfamily.</text>
</comment>
<dbReference type="STRING" id="670386.D3B1A4"/>
<comment type="caution">
    <text evidence="5">The sequence shown here is derived from an EMBL/GenBank/DDBJ whole genome shotgun (WGS) entry which is preliminary data.</text>
</comment>
<reference evidence="5 6" key="1">
    <citation type="journal article" date="2011" name="Genome Res.">
        <title>Phylogeny-wide analysis of social amoeba genomes highlights ancient origins for complex intercellular communication.</title>
        <authorList>
            <person name="Heidel A.J."/>
            <person name="Lawal H.M."/>
            <person name="Felder M."/>
            <person name="Schilde C."/>
            <person name="Helps N.R."/>
            <person name="Tunggal B."/>
            <person name="Rivero F."/>
            <person name="John U."/>
            <person name="Schleicher M."/>
            <person name="Eichinger L."/>
            <person name="Platzer M."/>
            <person name="Noegel A.A."/>
            <person name="Schaap P."/>
            <person name="Gloeckner G."/>
        </authorList>
    </citation>
    <scope>NUCLEOTIDE SEQUENCE [LARGE SCALE GENOMIC DNA]</scope>
    <source>
        <strain evidence="6">ATCC 26659 / Pp 5 / PN500</strain>
    </source>
</reference>
<dbReference type="EMBL" id="ADBJ01000008">
    <property type="protein sequence ID" value="EFA85078.1"/>
    <property type="molecule type" value="Genomic_DNA"/>
</dbReference>
<dbReference type="SUPFAM" id="SSF53927">
    <property type="entry name" value="Cytidine deaminase-like"/>
    <property type="match status" value="1"/>
</dbReference>
<dbReference type="OMA" id="DWNYNIW"/>
<dbReference type="GO" id="GO:0002100">
    <property type="term" value="P:tRNA wobble adenosine to inosine editing"/>
    <property type="evidence" value="ECO:0007669"/>
    <property type="project" value="InterPro"/>
</dbReference>
<dbReference type="Gene3D" id="3.40.140.10">
    <property type="entry name" value="Cytidine Deaminase, domain 2"/>
    <property type="match status" value="1"/>
</dbReference>
<dbReference type="Pfam" id="PF14437">
    <property type="entry name" value="MafB19-deam"/>
    <property type="match status" value="1"/>
</dbReference>
<evidence type="ECO:0000256" key="2">
    <source>
        <dbReference type="ARBA" id="ARBA00038160"/>
    </source>
</evidence>
<proteinExistence type="inferred from homology"/>
<name>D3B1A4_HETP5</name>
<dbReference type="InterPro" id="IPR058535">
    <property type="entry name" value="MafB19-deam"/>
</dbReference>
<gene>
    <name evidence="5" type="ORF">PPL_02075</name>
</gene>
<dbReference type="RefSeq" id="XP_020437188.1">
    <property type="nucleotide sequence ID" value="XM_020573071.1"/>
</dbReference>
<dbReference type="FunCoup" id="D3B1A4">
    <property type="interactions" value="1"/>
</dbReference>
<accession>D3B1A4</accession>
<evidence type="ECO:0000256" key="3">
    <source>
        <dbReference type="SAM" id="MobiDB-lite"/>
    </source>
</evidence>
<dbReference type="GO" id="GO:0005737">
    <property type="term" value="C:cytoplasm"/>
    <property type="evidence" value="ECO:0007669"/>
    <property type="project" value="TreeGrafter"/>
</dbReference>
<feature type="domain" description="CMP/dCMP-type deaminase" evidence="4">
    <location>
        <begin position="306"/>
        <end position="477"/>
    </location>
</feature>
<dbReference type="PROSITE" id="PS51747">
    <property type="entry name" value="CYT_DCMP_DEAMINASES_2"/>
    <property type="match status" value="1"/>
</dbReference>
<dbReference type="InterPro" id="IPR002125">
    <property type="entry name" value="CMP_dCMP_dom"/>
</dbReference>
<keyword evidence="1" id="KW-0819">tRNA processing</keyword>
<dbReference type="Proteomes" id="UP000001396">
    <property type="component" value="Unassembled WGS sequence"/>
</dbReference>
<evidence type="ECO:0000259" key="4">
    <source>
        <dbReference type="PROSITE" id="PS51747"/>
    </source>
</evidence>
<evidence type="ECO:0000313" key="6">
    <source>
        <dbReference type="Proteomes" id="UP000001396"/>
    </source>
</evidence>